<dbReference type="EMBL" id="JAWCUI010000060">
    <property type="protein sequence ID" value="KAL1890624.1"/>
    <property type="molecule type" value="Genomic_DNA"/>
</dbReference>
<sequence length="626" mass="65620">MTTSSSPFPSLSPSSESSPDDGEPLPDLDIGVAAETNGRDPRHHAAFLTANLRLNPGFASSSTDGPLPSNRIPSPDAAAFATATDGLTERLFRSKTKGPIAAIFIHAGAGFHSTVNEHVHLEACSDAARLAMKFLKAGGTAVDAVEAAIKCLEDKEITNAGFGSNLSIDGVVEGDATIVDHLGRSGACGSAQMVKNPISLARLIYDRSNIPLSLRRIPPNILVGHGAARFAQEHGMRLVPHQQLISKGAQDRFYRWRQDLINAEEAAIRRTQAAVVHKSRVEAQAVAGGPPPPANDKKPEQVASGAYPTASSSSQGQSPASGVYSQISLGTTTVTAAASSTTAAVHAEAWPSRNLTSNYKRARLGNYDLFSNEEAATRRRRSSSGGDGSFGDEPIHKYPSISGVMSQPLDHFAEGTAADEYAAGNKTHYADAGLHDNDTDIITDTIGAIAIDLRGNIAAGSSSGGIGMKHSGRIGPAALVGIGTAVIPADPKDSRGTSVAAVTSGTGEHMATTMASHTCAQRLYHGNRRADGGSFDTEYDDDAIMKSFVTDDFMGHPGVRNQISSGAIGVMAAKKTNKGIYFYFAHNTDSFALASLSSNEEDPLVVISRLGPRESVARGGRKIKRN</sequence>
<dbReference type="CDD" id="cd04514">
    <property type="entry name" value="Taspase1_like"/>
    <property type="match status" value="2"/>
</dbReference>
<dbReference type="InterPro" id="IPR029055">
    <property type="entry name" value="Ntn_hydrolases_N"/>
</dbReference>
<feature type="region of interest" description="Disordered" evidence="1">
    <location>
        <begin position="374"/>
        <end position="403"/>
    </location>
</feature>
<feature type="compositionally biased region" description="Low complexity" evidence="1">
    <location>
        <begin position="308"/>
        <end position="322"/>
    </location>
</feature>
<evidence type="ECO:0000256" key="1">
    <source>
        <dbReference type="SAM" id="MobiDB-lite"/>
    </source>
</evidence>
<dbReference type="Pfam" id="PF01112">
    <property type="entry name" value="Asparaginase_2"/>
    <property type="match status" value="2"/>
</dbReference>
<dbReference type="Gene3D" id="3.60.20.30">
    <property type="entry name" value="(Glycosyl)asparaginase"/>
    <property type="match status" value="1"/>
</dbReference>
<dbReference type="InterPro" id="IPR000246">
    <property type="entry name" value="Peptidase_T2"/>
</dbReference>
<protein>
    <submittedName>
        <fullName evidence="2">Uncharacterized protein</fullName>
    </submittedName>
</protein>
<dbReference type="SUPFAM" id="SSF56235">
    <property type="entry name" value="N-terminal nucleophile aminohydrolases (Ntn hydrolases)"/>
    <property type="match status" value="1"/>
</dbReference>
<dbReference type="PANTHER" id="PTHR10188">
    <property type="entry name" value="L-ASPARAGINASE"/>
    <property type="match status" value="1"/>
</dbReference>
<gene>
    <name evidence="2" type="ORF">Sste5346_008140</name>
</gene>
<feature type="region of interest" description="Disordered" evidence="1">
    <location>
        <begin position="282"/>
        <end position="322"/>
    </location>
</feature>
<comment type="caution">
    <text evidence="2">The sequence shown here is derived from an EMBL/GenBank/DDBJ whole genome shotgun (WGS) entry which is preliminary data.</text>
</comment>
<dbReference type="Proteomes" id="UP001583186">
    <property type="component" value="Unassembled WGS sequence"/>
</dbReference>
<dbReference type="PANTHER" id="PTHR10188:SF8">
    <property type="entry name" value="THREONINE ASPARTASE 1"/>
    <property type="match status" value="1"/>
</dbReference>
<organism evidence="2 3">
    <name type="scientific">Sporothrix stenoceras</name>
    <dbReference type="NCBI Taxonomy" id="5173"/>
    <lineage>
        <taxon>Eukaryota</taxon>
        <taxon>Fungi</taxon>
        <taxon>Dikarya</taxon>
        <taxon>Ascomycota</taxon>
        <taxon>Pezizomycotina</taxon>
        <taxon>Sordariomycetes</taxon>
        <taxon>Sordariomycetidae</taxon>
        <taxon>Ophiostomatales</taxon>
        <taxon>Ophiostomataceae</taxon>
        <taxon>Sporothrix</taxon>
    </lineage>
</organism>
<name>A0ABR3YRR1_9PEZI</name>
<proteinExistence type="predicted"/>
<feature type="compositionally biased region" description="Low complexity" evidence="1">
    <location>
        <begin position="1"/>
        <end position="17"/>
    </location>
</feature>
<accession>A0ABR3YRR1</accession>
<evidence type="ECO:0000313" key="2">
    <source>
        <dbReference type="EMBL" id="KAL1890624.1"/>
    </source>
</evidence>
<keyword evidence="3" id="KW-1185">Reference proteome</keyword>
<dbReference type="InterPro" id="IPR037464">
    <property type="entry name" value="Taspase1"/>
</dbReference>
<reference evidence="2 3" key="1">
    <citation type="journal article" date="2024" name="IMA Fungus">
        <title>IMA Genome - F19 : A genome assembly and annotation guide to empower mycologists, including annotated draft genome sequences of Ceratocystis pirilliformis, Diaporthe australafricana, Fusarium ophioides, Paecilomyces lecythidis, and Sporothrix stenoceras.</title>
        <authorList>
            <person name="Aylward J."/>
            <person name="Wilson A.M."/>
            <person name="Visagie C.M."/>
            <person name="Spraker J."/>
            <person name="Barnes I."/>
            <person name="Buitendag C."/>
            <person name="Ceriani C."/>
            <person name="Del Mar Angel L."/>
            <person name="du Plessis D."/>
            <person name="Fuchs T."/>
            <person name="Gasser K."/>
            <person name="Kramer D."/>
            <person name="Li W."/>
            <person name="Munsamy K."/>
            <person name="Piso A."/>
            <person name="Price J.L."/>
            <person name="Sonnekus B."/>
            <person name="Thomas C."/>
            <person name="van der Nest A."/>
            <person name="van Dijk A."/>
            <person name="van Heerden A."/>
            <person name="van Vuuren N."/>
            <person name="Yilmaz N."/>
            <person name="Duong T.A."/>
            <person name="van der Merwe N.A."/>
            <person name="Wingfield M.J."/>
            <person name="Wingfield B.D."/>
        </authorList>
    </citation>
    <scope>NUCLEOTIDE SEQUENCE [LARGE SCALE GENOMIC DNA]</scope>
    <source>
        <strain evidence="2 3">CMW 5346</strain>
    </source>
</reference>
<feature type="region of interest" description="Disordered" evidence="1">
    <location>
        <begin position="1"/>
        <end position="35"/>
    </location>
</feature>
<evidence type="ECO:0000313" key="3">
    <source>
        <dbReference type="Proteomes" id="UP001583186"/>
    </source>
</evidence>